<reference evidence="4" key="1">
    <citation type="submission" date="2019-05" db="EMBL/GenBank/DDBJ databases">
        <title>Complete genome sequencing of Absiella argi strain JCM 30884.</title>
        <authorList>
            <person name="Sakamoto M."/>
            <person name="Murakami T."/>
            <person name="Mori H."/>
        </authorList>
    </citation>
    <scope>NUCLEOTIDE SEQUENCE [LARGE SCALE GENOMIC DNA]</scope>
    <source>
        <strain evidence="4">JCM 30884</strain>
    </source>
</reference>
<dbReference type="PRINTS" id="PR00131">
    <property type="entry name" value="GLHYDRLASE1"/>
</dbReference>
<evidence type="ECO:0000313" key="4">
    <source>
        <dbReference type="Proteomes" id="UP000464754"/>
    </source>
</evidence>
<comment type="similarity">
    <text evidence="2">Belongs to the glycosyl hydrolase 1 family.</text>
</comment>
<protein>
    <submittedName>
        <fullName evidence="3">Beta-glucosidase</fullName>
    </submittedName>
</protein>
<gene>
    <name evidence="3" type="primary">bglA_1</name>
    <name evidence="3" type="ORF">Aargi30884_17620</name>
</gene>
<keyword evidence="4" id="KW-1185">Reference proteome</keyword>
<name>A0A6N4TJC9_9FIRM</name>
<dbReference type="Proteomes" id="UP000464754">
    <property type="component" value="Chromosome"/>
</dbReference>
<dbReference type="Pfam" id="PF00232">
    <property type="entry name" value="Glyco_hydro_1"/>
    <property type="match status" value="2"/>
</dbReference>
<dbReference type="Gene3D" id="3.20.20.80">
    <property type="entry name" value="Glycosidases"/>
    <property type="match status" value="1"/>
</dbReference>
<organism evidence="3 4">
    <name type="scientific">Amedibacterium intestinale</name>
    <dbReference type="NCBI Taxonomy" id="2583452"/>
    <lineage>
        <taxon>Bacteria</taxon>
        <taxon>Bacillati</taxon>
        <taxon>Bacillota</taxon>
        <taxon>Erysipelotrichia</taxon>
        <taxon>Erysipelotrichales</taxon>
        <taxon>Erysipelotrichaceae</taxon>
        <taxon>Amedibacterium</taxon>
    </lineage>
</organism>
<dbReference type="KEGG" id="aarg:Aargi30884_17620"/>
<dbReference type="InterPro" id="IPR001360">
    <property type="entry name" value="Glyco_hydro_1"/>
</dbReference>
<dbReference type="PANTHER" id="PTHR10353:SF122">
    <property type="entry name" value="6-PHOSPHO-BETA-GLUCOSIDASE ASCB-RELATED"/>
    <property type="match status" value="1"/>
</dbReference>
<dbReference type="GO" id="GO:0005829">
    <property type="term" value="C:cytosol"/>
    <property type="evidence" value="ECO:0007669"/>
    <property type="project" value="TreeGrafter"/>
</dbReference>
<dbReference type="InterPro" id="IPR017853">
    <property type="entry name" value="GH"/>
</dbReference>
<keyword evidence="1" id="KW-0378">Hydrolase</keyword>
<proteinExistence type="inferred from homology"/>
<keyword evidence="1" id="KW-0326">Glycosidase</keyword>
<dbReference type="EMBL" id="AP019695">
    <property type="protein sequence ID" value="BBK22859.1"/>
    <property type="molecule type" value="Genomic_DNA"/>
</dbReference>
<dbReference type="SUPFAM" id="SSF51445">
    <property type="entry name" value="(Trans)glycosidases"/>
    <property type="match status" value="1"/>
</dbReference>
<evidence type="ECO:0000256" key="2">
    <source>
        <dbReference type="RuleBase" id="RU003690"/>
    </source>
</evidence>
<accession>A0A6N4TJC9</accession>
<dbReference type="GO" id="GO:0016052">
    <property type="term" value="P:carbohydrate catabolic process"/>
    <property type="evidence" value="ECO:0007669"/>
    <property type="project" value="TreeGrafter"/>
</dbReference>
<sequence>MAFKEGFLWGGATAANQYEGAWNIGNKGVSSADCCTRGSRSEPRKVTYMTKEGEIKADVMFGLDAPEGAQFGCFEGYDYPSHEASDFYHHYKEDIALMAEMGFKTFRMSINWTRIYPLGYEEEPNEEGLKFYDDVFDECLKYGIKPLVTLSHYETPVGLTNKWGSWADARTIDCFARYVETVGNRYKGKVEYWLTFNEINCLEFGGWMAAGVASRDPQKIADAGKHQLLASAKAVQILHEIDENNKVGNMIGYGMIYPYTCNPKDVFQTWEKFKGSYFYCDVQARGYYPSYKLKEYEQKGIQFSLTKEEKELLKNGTVDFISFSYYMSNCTSTDPKVLADQGGNMMFGVKNPYLKASDWGWQIDPIGLRLSLNYMYDRYQKPLMVVENGLGAQDVLEANGEIHDSYRIDYLRDHIQAMHDAVSLDGVELWGFTPWGCIDLVSASTGEMHKRYGFVYVDYQDDGTGNGNRIRKDSFYWYKKVIASNGEDLK</sequence>
<dbReference type="RefSeq" id="WP_115716639.1">
    <property type="nucleotide sequence ID" value="NZ_AP019695.1"/>
</dbReference>
<dbReference type="AlphaFoldDB" id="A0A6N4TJC9"/>
<dbReference type="GO" id="GO:0008422">
    <property type="term" value="F:beta-glucosidase activity"/>
    <property type="evidence" value="ECO:0007669"/>
    <property type="project" value="TreeGrafter"/>
</dbReference>
<dbReference type="PROSITE" id="PS00653">
    <property type="entry name" value="GLYCOSYL_HYDROL_F1_2"/>
    <property type="match status" value="1"/>
</dbReference>
<evidence type="ECO:0000256" key="1">
    <source>
        <dbReference type="ARBA" id="ARBA00023295"/>
    </source>
</evidence>
<dbReference type="PANTHER" id="PTHR10353">
    <property type="entry name" value="GLYCOSYL HYDROLASE"/>
    <property type="match status" value="1"/>
</dbReference>
<evidence type="ECO:0000313" key="3">
    <source>
        <dbReference type="EMBL" id="BBK22859.1"/>
    </source>
</evidence>
<dbReference type="InterPro" id="IPR033132">
    <property type="entry name" value="GH_1_N_CS"/>
</dbReference>